<evidence type="ECO:0000313" key="1">
    <source>
        <dbReference type="EMBL" id="MEQ2307577.1"/>
    </source>
</evidence>
<evidence type="ECO:0000313" key="2">
    <source>
        <dbReference type="Proteomes" id="UP001469553"/>
    </source>
</evidence>
<sequence length="53" mass="5729">CLLGCSDVSCHVLAALPVPLGQRNCHPAVSGHLLRHHPAASWDEAWPDHDSHD</sequence>
<feature type="non-terminal residue" evidence="1">
    <location>
        <position position="1"/>
    </location>
</feature>
<reference evidence="1 2" key="1">
    <citation type="submission" date="2021-06" db="EMBL/GenBank/DDBJ databases">
        <authorList>
            <person name="Palmer J.M."/>
        </authorList>
    </citation>
    <scope>NUCLEOTIDE SEQUENCE [LARGE SCALE GENOMIC DNA]</scope>
    <source>
        <strain evidence="1 2">AS_MEX2019</strain>
        <tissue evidence="1">Muscle</tissue>
    </source>
</reference>
<gene>
    <name evidence="1" type="ORF">AMECASPLE_019760</name>
</gene>
<name>A0ABV0ZP74_9TELE</name>
<dbReference type="EMBL" id="JAHRIP010067446">
    <property type="protein sequence ID" value="MEQ2307577.1"/>
    <property type="molecule type" value="Genomic_DNA"/>
</dbReference>
<protein>
    <submittedName>
        <fullName evidence="1">Uncharacterized protein</fullName>
    </submittedName>
</protein>
<feature type="non-terminal residue" evidence="1">
    <location>
        <position position="53"/>
    </location>
</feature>
<comment type="caution">
    <text evidence="1">The sequence shown here is derived from an EMBL/GenBank/DDBJ whole genome shotgun (WGS) entry which is preliminary data.</text>
</comment>
<accession>A0ABV0ZP74</accession>
<organism evidence="1 2">
    <name type="scientific">Ameca splendens</name>
    <dbReference type="NCBI Taxonomy" id="208324"/>
    <lineage>
        <taxon>Eukaryota</taxon>
        <taxon>Metazoa</taxon>
        <taxon>Chordata</taxon>
        <taxon>Craniata</taxon>
        <taxon>Vertebrata</taxon>
        <taxon>Euteleostomi</taxon>
        <taxon>Actinopterygii</taxon>
        <taxon>Neopterygii</taxon>
        <taxon>Teleostei</taxon>
        <taxon>Neoteleostei</taxon>
        <taxon>Acanthomorphata</taxon>
        <taxon>Ovalentaria</taxon>
        <taxon>Atherinomorphae</taxon>
        <taxon>Cyprinodontiformes</taxon>
        <taxon>Goodeidae</taxon>
        <taxon>Ameca</taxon>
    </lineage>
</organism>
<dbReference type="Proteomes" id="UP001469553">
    <property type="component" value="Unassembled WGS sequence"/>
</dbReference>
<proteinExistence type="predicted"/>
<keyword evidence="2" id="KW-1185">Reference proteome</keyword>